<sequence length="318" mass="37091">MTKQADRSIPRPLTMSELRQCWSLVVDDAEKERALARELQMADLLPELAMNDSNIEKSATPSTYPIVRTSYDLCSTEQSIERQSMRSFKLCVLRDIITGVKQDYFGEVKHDKFQELLKGWMKDDQPQVPDFELCLRDAVVMKDKGNESFRRGDYMKALEIYVKAWGCLMPYHIHAFPQSDKKVLYYGNLESQLFNNMMISLIKWCETDPLFNQESKFALWGIALNCGQLVTEPIRAATLDVNTMYKACERLLYVAKKLEETPNHPLKGHYALKKASMDHYKYFAEHLRDAPKEELLFKWDENARDRFVELTTQVRSRS</sequence>
<reference evidence="1" key="1">
    <citation type="submission" date="2013-07" db="EMBL/GenBank/DDBJ databases">
        <title>The Genome Sequence of Cryptococcus bestiolae CBS10118.</title>
        <authorList>
            <consortium name="The Broad Institute Genome Sequencing Platform"/>
            <person name="Cuomo C."/>
            <person name="Litvintseva A."/>
            <person name="Chen Y."/>
            <person name="Heitman J."/>
            <person name="Sun S."/>
            <person name="Springer D."/>
            <person name="Dromer F."/>
            <person name="Young S.K."/>
            <person name="Zeng Q."/>
            <person name="Gargeya S."/>
            <person name="Fitzgerald M."/>
            <person name="Abouelleil A."/>
            <person name="Alvarado L."/>
            <person name="Berlin A.M."/>
            <person name="Chapman S.B."/>
            <person name="Dewar J."/>
            <person name="Goldberg J."/>
            <person name="Griggs A."/>
            <person name="Gujja S."/>
            <person name="Hansen M."/>
            <person name="Howarth C."/>
            <person name="Imamovic A."/>
            <person name="Larimer J."/>
            <person name="McCowan C."/>
            <person name="Murphy C."/>
            <person name="Pearson M."/>
            <person name="Priest M."/>
            <person name="Roberts A."/>
            <person name="Saif S."/>
            <person name="Shea T."/>
            <person name="Sykes S."/>
            <person name="Wortman J."/>
            <person name="Nusbaum C."/>
            <person name="Birren B."/>
        </authorList>
    </citation>
    <scope>NUCLEOTIDE SEQUENCE [LARGE SCALE GENOMIC DNA]</scope>
    <source>
        <strain evidence="1">CBS 10118</strain>
    </source>
</reference>
<dbReference type="OrthoDB" id="2564828at2759"/>
<dbReference type="KEGG" id="kbi:30211406"/>
<dbReference type="Gene3D" id="1.25.40.10">
    <property type="entry name" value="Tetratricopeptide repeat domain"/>
    <property type="match status" value="1"/>
</dbReference>
<dbReference type="Proteomes" id="UP000092730">
    <property type="component" value="Chromosome 6"/>
</dbReference>
<reference evidence="1" key="3">
    <citation type="submission" date="2014-01" db="EMBL/GenBank/DDBJ databases">
        <title>Evolution of pathogenesis and genome organization in the Tremellales.</title>
        <authorList>
            <person name="Cuomo C."/>
            <person name="Litvintseva A."/>
            <person name="Heitman J."/>
            <person name="Chen Y."/>
            <person name="Sun S."/>
            <person name="Springer D."/>
            <person name="Dromer F."/>
            <person name="Young S."/>
            <person name="Zeng Q."/>
            <person name="Chapman S."/>
            <person name="Gujja S."/>
            <person name="Saif S."/>
            <person name="Birren B."/>
        </authorList>
    </citation>
    <scope>NUCLEOTIDE SEQUENCE</scope>
    <source>
        <strain evidence="1">CBS 10118</strain>
    </source>
</reference>
<dbReference type="InterPro" id="IPR011990">
    <property type="entry name" value="TPR-like_helical_dom_sf"/>
</dbReference>
<evidence type="ECO:0000313" key="2">
    <source>
        <dbReference type="EMBL" id="WVW85219.1"/>
    </source>
</evidence>
<evidence type="ECO:0000313" key="3">
    <source>
        <dbReference type="Proteomes" id="UP000092730"/>
    </source>
</evidence>
<gene>
    <name evidence="1" type="ORF">I302_07007</name>
    <name evidence="2" type="ORF">I302_107257</name>
</gene>
<dbReference type="RefSeq" id="XP_019045091.1">
    <property type="nucleotide sequence ID" value="XM_019193614.1"/>
</dbReference>
<evidence type="ECO:0000313" key="1">
    <source>
        <dbReference type="EMBL" id="OCF24021.1"/>
    </source>
</evidence>
<dbReference type="STRING" id="1296100.A0A1B9FZ40"/>
<dbReference type="EMBL" id="CP144546">
    <property type="protein sequence ID" value="WVW85219.1"/>
    <property type="molecule type" value="Genomic_DNA"/>
</dbReference>
<protein>
    <submittedName>
        <fullName evidence="1">Uncharacterized protein</fullName>
    </submittedName>
</protein>
<accession>A0A1B9FZ40</accession>
<reference evidence="2" key="2">
    <citation type="submission" date="2013-07" db="EMBL/GenBank/DDBJ databases">
        <authorList>
            <consortium name="The Broad Institute Genome Sequencing Platform"/>
            <person name="Cuomo C."/>
            <person name="Litvintseva A."/>
            <person name="Chen Y."/>
            <person name="Heitman J."/>
            <person name="Sun S."/>
            <person name="Springer D."/>
            <person name="Dromer F."/>
            <person name="Young S.K."/>
            <person name="Zeng Q."/>
            <person name="Gargeya S."/>
            <person name="Fitzgerald M."/>
            <person name="Abouelleil A."/>
            <person name="Alvarado L."/>
            <person name="Berlin A.M."/>
            <person name="Chapman S.B."/>
            <person name="Dewar J."/>
            <person name="Goldberg J."/>
            <person name="Griggs A."/>
            <person name="Gujja S."/>
            <person name="Hansen M."/>
            <person name="Howarth C."/>
            <person name="Imamovic A."/>
            <person name="Larimer J."/>
            <person name="McCowan C."/>
            <person name="Murphy C."/>
            <person name="Pearson M."/>
            <person name="Priest M."/>
            <person name="Roberts A."/>
            <person name="Saif S."/>
            <person name="Shea T."/>
            <person name="Sykes S."/>
            <person name="Wortman J."/>
            <person name="Nusbaum C."/>
            <person name="Birren B."/>
        </authorList>
    </citation>
    <scope>NUCLEOTIDE SEQUENCE</scope>
    <source>
        <strain evidence="2">CBS 10118</strain>
    </source>
</reference>
<dbReference type="EMBL" id="KI894023">
    <property type="protein sequence ID" value="OCF24021.1"/>
    <property type="molecule type" value="Genomic_DNA"/>
</dbReference>
<dbReference type="GeneID" id="30211406"/>
<name>A0A1B9FZ40_9TREE</name>
<organism evidence="1">
    <name type="scientific">Kwoniella bestiolae CBS 10118</name>
    <dbReference type="NCBI Taxonomy" id="1296100"/>
    <lineage>
        <taxon>Eukaryota</taxon>
        <taxon>Fungi</taxon>
        <taxon>Dikarya</taxon>
        <taxon>Basidiomycota</taxon>
        <taxon>Agaricomycotina</taxon>
        <taxon>Tremellomycetes</taxon>
        <taxon>Tremellales</taxon>
        <taxon>Cryptococcaceae</taxon>
        <taxon>Kwoniella</taxon>
    </lineage>
</organism>
<dbReference type="VEuPathDB" id="FungiDB:I302_07007"/>
<dbReference type="AlphaFoldDB" id="A0A1B9FZ40"/>
<proteinExistence type="predicted"/>
<keyword evidence="3" id="KW-1185">Reference proteome</keyword>
<reference evidence="2" key="4">
    <citation type="submission" date="2024-02" db="EMBL/GenBank/DDBJ databases">
        <title>Comparative genomics of Cryptococcus and Kwoniella reveals pathogenesis evolution and contrasting modes of karyotype evolution via chromosome fusion or intercentromeric recombination.</title>
        <authorList>
            <person name="Coelho M.A."/>
            <person name="David-Palma M."/>
            <person name="Shea T."/>
            <person name="Bowers K."/>
            <person name="McGinley-Smith S."/>
            <person name="Mohammad A.W."/>
            <person name="Gnirke A."/>
            <person name="Yurkov A.M."/>
            <person name="Nowrousian M."/>
            <person name="Sun S."/>
            <person name="Cuomo C.A."/>
            <person name="Heitman J."/>
        </authorList>
    </citation>
    <scope>NUCLEOTIDE SEQUENCE</scope>
    <source>
        <strain evidence="2">CBS 10118</strain>
    </source>
</reference>